<evidence type="ECO:0000313" key="4">
    <source>
        <dbReference type="Proteomes" id="UP001597347"/>
    </source>
</evidence>
<keyword evidence="3" id="KW-0378">Hydrolase</keyword>
<accession>A0ABW4LDM4</accession>
<dbReference type="Proteomes" id="UP001597347">
    <property type="component" value="Unassembled WGS sequence"/>
</dbReference>
<evidence type="ECO:0000313" key="3">
    <source>
        <dbReference type="EMBL" id="MFD1720835.1"/>
    </source>
</evidence>
<comment type="caution">
    <text evidence="3">The sequence shown here is derived from an EMBL/GenBank/DDBJ whole genome shotgun (WGS) entry which is preliminary data.</text>
</comment>
<keyword evidence="3" id="KW-0255">Endonuclease</keyword>
<feature type="signal peptide" evidence="1">
    <location>
        <begin position="1"/>
        <end position="27"/>
    </location>
</feature>
<feature type="domain" description="Endonuclease/exonuclease/phosphatase" evidence="2">
    <location>
        <begin position="169"/>
        <end position="484"/>
    </location>
</feature>
<evidence type="ECO:0000259" key="2">
    <source>
        <dbReference type="Pfam" id="PF03372"/>
    </source>
</evidence>
<protein>
    <submittedName>
        <fullName evidence="3">Endonuclease/exonuclease/phosphatase family protein</fullName>
    </submittedName>
</protein>
<gene>
    <name evidence="3" type="ORF">ACFSBI_04675</name>
</gene>
<sequence length="496" mass="52908">MRSRSMRGLLAAAVCALGVTGALVAGAVAPATSAPRYPVAITKVVARPRSAADQVVVAWRGGGRAKRVAVVAGSKPGLGSHFFASAWAPAGTRTLTLTVPKRYRPFLGAGTGNPVWIKVVQSNGPSAARASSPISVPSRAYRATAAGTWSFAGATPPVEPVTRLRVGAYNVQSIAATRDFSPEFRWPARAPRVARTIEDAELDLLLTSELTTTKTDSCVDHPNSRSDPQPYRCRDHTQLGDLAQRLNGLRLVDHDAYDRAADRRRSGGGAVTVGEHIFVNPDRLRVIRRGFLSPAMAPGDRSVQGVQGLGVARWADSGSPDRWLSWAELQTTDGAKRTFFAVAAHFPTGGAKRIRDARARESAAVRAAIDRLAGDKPVVLGGDLNSDALDTPKAVNLDLVRHGWFDAAAVPAAKRKGARYPTANANGATGKDSGYAAHAQKASSIARRIDYILLRNSPHAYAYRNVLRLDRHGDFVRSHQGSDHNLQLATIGIATR</sequence>
<name>A0ABW4LDM4_9MICO</name>
<dbReference type="Pfam" id="PF03372">
    <property type="entry name" value="Exo_endo_phos"/>
    <property type="match status" value="1"/>
</dbReference>
<dbReference type="RefSeq" id="WP_377932533.1">
    <property type="nucleotide sequence ID" value="NZ_JBHUEA010000005.1"/>
</dbReference>
<dbReference type="EMBL" id="JBHUEA010000005">
    <property type="protein sequence ID" value="MFD1720835.1"/>
    <property type="molecule type" value="Genomic_DNA"/>
</dbReference>
<proteinExistence type="predicted"/>
<keyword evidence="1" id="KW-0732">Signal</keyword>
<dbReference type="SUPFAM" id="SSF56219">
    <property type="entry name" value="DNase I-like"/>
    <property type="match status" value="1"/>
</dbReference>
<dbReference type="Gene3D" id="3.60.10.10">
    <property type="entry name" value="Endonuclease/exonuclease/phosphatase"/>
    <property type="match status" value="1"/>
</dbReference>
<dbReference type="InterPro" id="IPR005135">
    <property type="entry name" value="Endo/exonuclease/phosphatase"/>
</dbReference>
<organism evidence="3 4">
    <name type="scientific">Amnibacterium endophyticum</name>
    <dbReference type="NCBI Taxonomy" id="2109337"/>
    <lineage>
        <taxon>Bacteria</taxon>
        <taxon>Bacillati</taxon>
        <taxon>Actinomycetota</taxon>
        <taxon>Actinomycetes</taxon>
        <taxon>Micrococcales</taxon>
        <taxon>Microbacteriaceae</taxon>
        <taxon>Amnibacterium</taxon>
    </lineage>
</organism>
<feature type="chain" id="PRO_5047344527" evidence="1">
    <location>
        <begin position="28"/>
        <end position="496"/>
    </location>
</feature>
<dbReference type="GO" id="GO:0004519">
    <property type="term" value="F:endonuclease activity"/>
    <property type="evidence" value="ECO:0007669"/>
    <property type="project" value="UniProtKB-KW"/>
</dbReference>
<dbReference type="InterPro" id="IPR036691">
    <property type="entry name" value="Endo/exonu/phosph_ase_sf"/>
</dbReference>
<reference evidence="4" key="1">
    <citation type="journal article" date="2019" name="Int. J. Syst. Evol. Microbiol.">
        <title>The Global Catalogue of Microorganisms (GCM) 10K type strain sequencing project: providing services to taxonomists for standard genome sequencing and annotation.</title>
        <authorList>
            <consortium name="The Broad Institute Genomics Platform"/>
            <consortium name="The Broad Institute Genome Sequencing Center for Infectious Disease"/>
            <person name="Wu L."/>
            <person name="Ma J."/>
        </authorList>
    </citation>
    <scope>NUCLEOTIDE SEQUENCE [LARGE SCALE GENOMIC DNA]</scope>
    <source>
        <strain evidence="4">CGMCC 1.12471</strain>
    </source>
</reference>
<keyword evidence="4" id="KW-1185">Reference proteome</keyword>
<keyword evidence="3" id="KW-0540">Nuclease</keyword>
<evidence type="ECO:0000256" key="1">
    <source>
        <dbReference type="SAM" id="SignalP"/>
    </source>
</evidence>